<protein>
    <recommendedName>
        <fullName evidence="3">Phage tail protein</fullName>
    </recommendedName>
</protein>
<proteinExistence type="predicted"/>
<accession>A0ABU8V2Y2</accession>
<evidence type="ECO:0000313" key="1">
    <source>
        <dbReference type="EMBL" id="MEJ8675522.1"/>
    </source>
</evidence>
<dbReference type="Proteomes" id="UP001224516">
    <property type="component" value="Unassembled WGS sequence"/>
</dbReference>
<dbReference type="EMBL" id="JAVFJF020000024">
    <property type="protein sequence ID" value="MEJ8675522.1"/>
    <property type="molecule type" value="Genomic_DNA"/>
</dbReference>
<evidence type="ECO:0008006" key="3">
    <source>
        <dbReference type="Google" id="ProtNLM"/>
    </source>
</evidence>
<organism evidence="1 2">
    <name type="scientific">Chromobacterium amazonense</name>
    <dbReference type="NCBI Taxonomy" id="1382803"/>
    <lineage>
        <taxon>Bacteria</taxon>
        <taxon>Pseudomonadati</taxon>
        <taxon>Pseudomonadota</taxon>
        <taxon>Betaproteobacteria</taxon>
        <taxon>Neisseriales</taxon>
        <taxon>Chromobacteriaceae</taxon>
        <taxon>Chromobacterium</taxon>
    </lineage>
</organism>
<comment type="caution">
    <text evidence="1">The sequence shown here is derived from an EMBL/GenBank/DDBJ whole genome shotgun (WGS) entry which is preliminary data.</text>
</comment>
<gene>
    <name evidence="1" type="ORF">QCL97_012370</name>
</gene>
<sequence>MSLESSITDLVRASTDLTATVRGKSAEIDSKVAAKISEMEAWRSGARDEFASILAHEIRVGGKGDHWYPVVFDLPARRVGDIQIARHVHQDEDKYGGFNGHVLLHLRAMSGEWGGMPAFLYPVSYGYGHGLFATTPPIADFALTAYGMKAVVWLLGSRSYNVTSSCPVKINVFNAESGNLVFSDGRPEFEIRLDAMTAVSSGMIPNGYLRGV</sequence>
<dbReference type="RefSeq" id="WP_307912217.1">
    <property type="nucleotide sequence ID" value="NZ_JAVFJF020000024.1"/>
</dbReference>
<keyword evidence="2" id="KW-1185">Reference proteome</keyword>
<reference evidence="1 2" key="1">
    <citation type="submission" date="2023-12" db="EMBL/GenBank/DDBJ databases">
        <title>Evaluation and characterization of a potential secondary metabolite violacein from indigenous Chromobacterium amazonense SAM215.</title>
        <authorList>
            <person name="Tarafdar M.R."/>
            <person name="Abedin S.M."/>
            <person name="Atiqua A."/>
            <person name="Saha A."/>
            <person name="Khan S.N."/>
        </authorList>
    </citation>
    <scope>NUCLEOTIDE SEQUENCE [LARGE SCALE GENOMIC DNA]</scope>
    <source>
        <strain evidence="1 2">SAM215</strain>
    </source>
</reference>
<evidence type="ECO:0000313" key="2">
    <source>
        <dbReference type="Proteomes" id="UP001224516"/>
    </source>
</evidence>
<name>A0ABU8V2Y2_9NEIS</name>